<evidence type="ECO:0000313" key="5">
    <source>
        <dbReference type="EMBL" id="KAF5789169.1"/>
    </source>
</evidence>
<comment type="caution">
    <text evidence="5">The sequence shown here is derived from an EMBL/GenBank/DDBJ whole genome shotgun (WGS) entry which is preliminary data.</text>
</comment>
<dbReference type="Gene3D" id="2.60.40.420">
    <property type="entry name" value="Cupredoxins - blue copper proteins"/>
    <property type="match status" value="1"/>
</dbReference>
<feature type="chain" id="PRO_5039903301" evidence="3">
    <location>
        <begin position="27"/>
        <end position="195"/>
    </location>
</feature>
<evidence type="ECO:0000313" key="6">
    <source>
        <dbReference type="Proteomes" id="UP000215914"/>
    </source>
</evidence>
<evidence type="ECO:0000259" key="4">
    <source>
        <dbReference type="PROSITE" id="PS51485"/>
    </source>
</evidence>
<proteinExistence type="predicted"/>
<sequence length="195" mass="20349">MTRLKSTVVVLAVMMAASFQLQPTVAKTRHIVGDALGWTIPPNGAATYATWASRQSFTVGDTLFFNFTTGFHTVAEVSQSATADPCTSTNTLSLNPTGPATITLTRPGTHYYICTIIGHCQIGQKLTIKVSPSTATAPESTALSPSSTIATPPSAYNLSPASSPIPLPWSASPLAFAPVVPVTLLAIISVNVMCL</sequence>
<dbReference type="GO" id="GO:0009055">
    <property type="term" value="F:electron transfer activity"/>
    <property type="evidence" value="ECO:0007669"/>
    <property type="project" value="InterPro"/>
</dbReference>
<keyword evidence="3" id="KW-0732">Signal</keyword>
<evidence type="ECO:0000256" key="1">
    <source>
        <dbReference type="ARBA" id="ARBA00023157"/>
    </source>
</evidence>
<evidence type="ECO:0000256" key="2">
    <source>
        <dbReference type="ARBA" id="ARBA00023180"/>
    </source>
</evidence>
<dbReference type="PANTHER" id="PTHR33021">
    <property type="entry name" value="BLUE COPPER PROTEIN"/>
    <property type="match status" value="1"/>
</dbReference>
<name>A0A9K3N6Z6_HELAN</name>
<dbReference type="FunFam" id="2.60.40.420:FF:000034">
    <property type="entry name" value="Cupredoxin superfamily protein"/>
    <property type="match status" value="1"/>
</dbReference>
<dbReference type="InterPro" id="IPR039391">
    <property type="entry name" value="Phytocyanin-like"/>
</dbReference>
<dbReference type="PANTHER" id="PTHR33021:SF543">
    <property type="entry name" value="PHYTOCYANIN DOMAIN, CUPREDOXIN"/>
    <property type="match status" value="1"/>
</dbReference>
<dbReference type="PROSITE" id="PS51485">
    <property type="entry name" value="PHYTOCYANIN"/>
    <property type="match status" value="1"/>
</dbReference>
<reference evidence="5" key="1">
    <citation type="journal article" date="2017" name="Nature">
        <title>The sunflower genome provides insights into oil metabolism, flowering and Asterid evolution.</title>
        <authorList>
            <person name="Badouin H."/>
            <person name="Gouzy J."/>
            <person name="Grassa C.J."/>
            <person name="Murat F."/>
            <person name="Staton S.E."/>
            <person name="Cottret L."/>
            <person name="Lelandais-Briere C."/>
            <person name="Owens G.L."/>
            <person name="Carrere S."/>
            <person name="Mayjonade B."/>
            <person name="Legrand L."/>
            <person name="Gill N."/>
            <person name="Kane N.C."/>
            <person name="Bowers J.E."/>
            <person name="Hubner S."/>
            <person name="Bellec A."/>
            <person name="Berard A."/>
            <person name="Berges H."/>
            <person name="Blanchet N."/>
            <person name="Boniface M.C."/>
            <person name="Brunel D."/>
            <person name="Catrice O."/>
            <person name="Chaidir N."/>
            <person name="Claudel C."/>
            <person name="Donnadieu C."/>
            <person name="Faraut T."/>
            <person name="Fievet G."/>
            <person name="Helmstetter N."/>
            <person name="King M."/>
            <person name="Knapp S.J."/>
            <person name="Lai Z."/>
            <person name="Le Paslier M.C."/>
            <person name="Lippi Y."/>
            <person name="Lorenzon L."/>
            <person name="Mandel J.R."/>
            <person name="Marage G."/>
            <person name="Marchand G."/>
            <person name="Marquand E."/>
            <person name="Bret-Mestries E."/>
            <person name="Morien E."/>
            <person name="Nambeesan S."/>
            <person name="Nguyen T."/>
            <person name="Pegot-Espagnet P."/>
            <person name="Pouilly N."/>
            <person name="Raftis F."/>
            <person name="Sallet E."/>
            <person name="Schiex T."/>
            <person name="Thomas J."/>
            <person name="Vandecasteele C."/>
            <person name="Vares D."/>
            <person name="Vear F."/>
            <person name="Vautrin S."/>
            <person name="Crespi M."/>
            <person name="Mangin B."/>
            <person name="Burke J.M."/>
            <person name="Salse J."/>
            <person name="Munos S."/>
            <person name="Vincourt P."/>
            <person name="Rieseberg L.H."/>
            <person name="Langlade N.B."/>
        </authorList>
    </citation>
    <scope>NUCLEOTIDE SEQUENCE</scope>
    <source>
        <tissue evidence="5">Leaves</tissue>
    </source>
</reference>
<organism evidence="5 6">
    <name type="scientific">Helianthus annuus</name>
    <name type="common">Common sunflower</name>
    <dbReference type="NCBI Taxonomy" id="4232"/>
    <lineage>
        <taxon>Eukaryota</taxon>
        <taxon>Viridiplantae</taxon>
        <taxon>Streptophyta</taxon>
        <taxon>Embryophyta</taxon>
        <taxon>Tracheophyta</taxon>
        <taxon>Spermatophyta</taxon>
        <taxon>Magnoliopsida</taxon>
        <taxon>eudicotyledons</taxon>
        <taxon>Gunneridae</taxon>
        <taxon>Pentapetalae</taxon>
        <taxon>asterids</taxon>
        <taxon>campanulids</taxon>
        <taxon>Asterales</taxon>
        <taxon>Asteraceae</taxon>
        <taxon>Asteroideae</taxon>
        <taxon>Heliantheae alliance</taxon>
        <taxon>Heliantheae</taxon>
        <taxon>Helianthus</taxon>
    </lineage>
</organism>
<dbReference type="Pfam" id="PF02298">
    <property type="entry name" value="Cu_bind_like"/>
    <property type="match status" value="1"/>
</dbReference>
<keyword evidence="1" id="KW-1015">Disulfide bond</keyword>
<keyword evidence="2" id="KW-0325">Glycoprotein</keyword>
<protein>
    <submittedName>
        <fullName evidence="5">Phytocyanin domain, cupredoxin</fullName>
    </submittedName>
</protein>
<accession>A0A9K3N6Z6</accession>
<evidence type="ECO:0000256" key="3">
    <source>
        <dbReference type="SAM" id="SignalP"/>
    </source>
</evidence>
<dbReference type="SUPFAM" id="SSF49503">
    <property type="entry name" value="Cupredoxins"/>
    <property type="match status" value="1"/>
</dbReference>
<dbReference type="GO" id="GO:0005886">
    <property type="term" value="C:plasma membrane"/>
    <property type="evidence" value="ECO:0000318"/>
    <property type="project" value="GO_Central"/>
</dbReference>
<dbReference type="InterPro" id="IPR003245">
    <property type="entry name" value="Phytocyanin_dom"/>
</dbReference>
<dbReference type="EMBL" id="MNCJ02000324">
    <property type="protein sequence ID" value="KAF5789169.1"/>
    <property type="molecule type" value="Genomic_DNA"/>
</dbReference>
<feature type="signal peptide" evidence="3">
    <location>
        <begin position="1"/>
        <end position="26"/>
    </location>
</feature>
<dbReference type="Gramene" id="mRNA:HanXRQr2_Chr09g0367911">
    <property type="protein sequence ID" value="mRNA:HanXRQr2_Chr09g0367911"/>
    <property type="gene ID" value="HanXRQr2_Chr09g0367911"/>
</dbReference>
<dbReference type="Proteomes" id="UP000215914">
    <property type="component" value="Unassembled WGS sequence"/>
</dbReference>
<feature type="domain" description="Phytocyanin" evidence="4">
    <location>
        <begin position="28"/>
        <end position="132"/>
    </location>
</feature>
<gene>
    <name evidence="5" type="ORF">HanXRQr2_Chr09g0367911</name>
</gene>
<reference evidence="5" key="2">
    <citation type="submission" date="2020-06" db="EMBL/GenBank/DDBJ databases">
        <title>Helianthus annuus Genome sequencing and assembly Release 2.</title>
        <authorList>
            <person name="Gouzy J."/>
            <person name="Langlade N."/>
            <person name="Munos S."/>
        </authorList>
    </citation>
    <scope>NUCLEOTIDE SEQUENCE</scope>
    <source>
        <tissue evidence="5">Leaves</tissue>
    </source>
</reference>
<dbReference type="AlphaFoldDB" id="A0A9K3N6Z6"/>
<dbReference type="InterPro" id="IPR008972">
    <property type="entry name" value="Cupredoxin"/>
</dbReference>
<keyword evidence="6" id="KW-1185">Reference proteome</keyword>